<dbReference type="PANTHER" id="PTHR31225">
    <property type="entry name" value="OS04G0344100 PROTEIN-RELATED"/>
    <property type="match status" value="1"/>
</dbReference>
<organism evidence="8 9">
    <name type="scientific">Prunus mume</name>
    <name type="common">Japanese apricot</name>
    <name type="synonym">Armeniaca mume</name>
    <dbReference type="NCBI Taxonomy" id="102107"/>
    <lineage>
        <taxon>Eukaryota</taxon>
        <taxon>Viridiplantae</taxon>
        <taxon>Streptophyta</taxon>
        <taxon>Embryophyta</taxon>
        <taxon>Tracheophyta</taxon>
        <taxon>Spermatophyta</taxon>
        <taxon>Magnoliopsida</taxon>
        <taxon>eudicotyledons</taxon>
        <taxon>Gunneridae</taxon>
        <taxon>Pentapetalae</taxon>
        <taxon>rosids</taxon>
        <taxon>fabids</taxon>
        <taxon>Rosales</taxon>
        <taxon>Rosaceae</taxon>
        <taxon>Amygdaloideae</taxon>
        <taxon>Amygdaleae</taxon>
        <taxon>Prunus</taxon>
    </lineage>
</organism>
<dbReference type="InterPro" id="IPR005630">
    <property type="entry name" value="Terpene_synthase_metal-bd"/>
</dbReference>
<keyword evidence="4" id="KW-0479">Metal-binding</keyword>
<dbReference type="RefSeq" id="XP_016652809.1">
    <property type="nucleotide sequence ID" value="XM_016797323.1"/>
</dbReference>
<evidence type="ECO:0000259" key="7">
    <source>
        <dbReference type="Pfam" id="PF03936"/>
    </source>
</evidence>
<keyword evidence="5" id="KW-0460">Magnesium</keyword>
<dbReference type="Proteomes" id="UP000694861">
    <property type="component" value="Unplaced"/>
</dbReference>
<comment type="cofactor">
    <cofactor evidence="2">
        <name>Mg(2+)</name>
        <dbReference type="ChEBI" id="CHEBI:18420"/>
    </cofactor>
</comment>
<feature type="non-terminal residue" evidence="9">
    <location>
        <position position="1"/>
    </location>
</feature>
<proteinExistence type="predicted"/>
<keyword evidence="8" id="KW-1185">Reference proteome</keyword>
<comment type="pathway">
    <text evidence="3">Secondary metabolite biosynthesis; terpenoid biosynthesis.</text>
</comment>
<dbReference type="Pfam" id="PF03936">
    <property type="entry name" value="Terpene_synth_C"/>
    <property type="match status" value="1"/>
</dbReference>
<feature type="domain" description="Terpene synthase metal-binding" evidence="7">
    <location>
        <begin position="2"/>
        <end position="78"/>
    </location>
</feature>
<evidence type="ECO:0000256" key="6">
    <source>
        <dbReference type="ARBA" id="ARBA00023239"/>
    </source>
</evidence>
<evidence type="ECO:0000256" key="2">
    <source>
        <dbReference type="ARBA" id="ARBA00001946"/>
    </source>
</evidence>
<keyword evidence="6" id="KW-0456">Lyase</keyword>
<evidence type="ECO:0000256" key="5">
    <source>
        <dbReference type="ARBA" id="ARBA00022842"/>
    </source>
</evidence>
<name>A0ABM1LZI2_PRUMU</name>
<reference evidence="8" key="1">
    <citation type="journal article" date="2012" name="Nat. Commun.">
        <title>The genome of Prunus mume.</title>
        <authorList>
            <person name="Zhang Q."/>
            <person name="Chen W."/>
            <person name="Sun L."/>
            <person name="Zhao F."/>
            <person name="Huang B."/>
            <person name="Yang W."/>
            <person name="Tao Y."/>
            <person name="Wang J."/>
            <person name="Yuan Z."/>
            <person name="Fan G."/>
            <person name="Xing Z."/>
            <person name="Han C."/>
            <person name="Pan H."/>
            <person name="Zhong X."/>
            <person name="Shi W."/>
            <person name="Liang X."/>
            <person name="Du D."/>
            <person name="Sun F."/>
            <person name="Xu Z."/>
            <person name="Hao R."/>
            <person name="Lv T."/>
            <person name="Lv Y."/>
            <person name="Zheng Z."/>
            <person name="Sun M."/>
            <person name="Luo L."/>
            <person name="Cai M."/>
            <person name="Gao Y."/>
            <person name="Wang J."/>
            <person name="Yin Y."/>
            <person name="Xu X."/>
            <person name="Cheng T."/>
            <person name="Wang J."/>
        </authorList>
    </citation>
    <scope>NUCLEOTIDE SEQUENCE [LARGE SCALE GENOMIC DNA]</scope>
</reference>
<dbReference type="PANTHER" id="PTHR31225:SF0">
    <property type="entry name" value="S-(+)-LINALOOL SYNTHASE, CHLOROPLASTIC"/>
    <property type="match status" value="1"/>
</dbReference>
<reference evidence="9" key="2">
    <citation type="submission" date="2025-08" db="UniProtKB">
        <authorList>
            <consortium name="RefSeq"/>
        </authorList>
    </citation>
    <scope>IDENTIFICATION</scope>
</reference>
<evidence type="ECO:0000256" key="1">
    <source>
        <dbReference type="ARBA" id="ARBA00001936"/>
    </source>
</evidence>
<dbReference type="SUPFAM" id="SSF48576">
    <property type="entry name" value="Terpenoid synthases"/>
    <property type="match status" value="1"/>
</dbReference>
<dbReference type="InterPro" id="IPR050148">
    <property type="entry name" value="Terpene_synthase-like"/>
</dbReference>
<protein>
    <submittedName>
        <fullName evidence="9">(3S,6E)-nerolidol synthase 1-like</fullName>
    </submittedName>
</protein>
<comment type="cofactor">
    <cofactor evidence="1">
        <name>Mn(2+)</name>
        <dbReference type="ChEBI" id="CHEBI:29035"/>
    </cofactor>
</comment>
<evidence type="ECO:0000313" key="8">
    <source>
        <dbReference type="Proteomes" id="UP000694861"/>
    </source>
</evidence>
<dbReference type="GeneID" id="107882105"/>
<dbReference type="InterPro" id="IPR008949">
    <property type="entry name" value="Isoprenoid_synthase_dom_sf"/>
</dbReference>
<sequence length="134" mass="15128">LLGQGITKESVELLDETPAIISSAAAILRLWDDLGSAEDENQDGHDGSYIRCYLNDHQGCSIEDAKEITTNLIAEEWKRLNKELVSPNPFPVAFTNASLNLARMVPLMYSYDQNQRLPSLEEYMRSMLYETESV</sequence>
<dbReference type="Gene3D" id="1.10.600.10">
    <property type="entry name" value="Farnesyl Diphosphate Synthase"/>
    <property type="match status" value="1"/>
</dbReference>
<evidence type="ECO:0000313" key="9">
    <source>
        <dbReference type="RefSeq" id="XP_016652809.1"/>
    </source>
</evidence>
<evidence type="ECO:0000256" key="3">
    <source>
        <dbReference type="ARBA" id="ARBA00004721"/>
    </source>
</evidence>
<evidence type="ECO:0000256" key="4">
    <source>
        <dbReference type="ARBA" id="ARBA00022723"/>
    </source>
</evidence>
<gene>
    <name evidence="9" type="primary">LOC107882105</name>
</gene>
<accession>A0ABM1LZI2</accession>